<protein>
    <recommendedName>
        <fullName evidence="3">DUF4915 domain-containing protein</fullName>
    </recommendedName>
</protein>
<evidence type="ECO:0008006" key="3">
    <source>
        <dbReference type="Google" id="ProtNLM"/>
    </source>
</evidence>
<evidence type="ECO:0000313" key="1">
    <source>
        <dbReference type="EMBL" id="TVY02250.1"/>
    </source>
</evidence>
<accession>A0A559JQV8</accession>
<dbReference type="Proteomes" id="UP000316330">
    <property type="component" value="Unassembled WGS sequence"/>
</dbReference>
<dbReference type="RefSeq" id="WP_144699952.1">
    <property type="nucleotide sequence ID" value="NZ_VNJJ01000003.1"/>
</dbReference>
<dbReference type="OrthoDB" id="2545093at2"/>
<reference evidence="1 2" key="1">
    <citation type="submission" date="2019-07" db="EMBL/GenBank/DDBJ databases">
        <authorList>
            <person name="Kim J."/>
        </authorList>
    </citation>
    <scope>NUCLEOTIDE SEQUENCE [LARGE SCALE GENOMIC DNA]</scope>
    <source>
        <strain evidence="1 2">G13</strain>
    </source>
</reference>
<dbReference type="EMBL" id="VNJJ01000003">
    <property type="protein sequence ID" value="TVY02250.1"/>
    <property type="molecule type" value="Genomic_DNA"/>
</dbReference>
<dbReference type="AlphaFoldDB" id="A0A559JQV8"/>
<proteinExistence type="predicted"/>
<sequence length="266" mass="29996">MRLSTNPGGLAFHFSSVKRLSDDELVAAPLGQGIVYKKQMAEEWVEINEGLADKTHINRLQVYDDQLYACSNKGLFMCDEGKWSPAGISIGCYQYREYGEIGIAATVCGLWYAEDEEWRLMMRSDVTVYDFMYLPQYVVLGTNEGMAILDRLTMSWMNERTESAVTSLTVHHGTIIGATENGLLLAGNRRGGFDRYRMGNAFIFSIVSRNRQVFACTDRGLYRIDVIGGRIALTALKIGCQVTDVDMDEDFYYIATLFDGVQRMAR</sequence>
<gene>
    <name evidence="1" type="ORF">FPZ45_07385</name>
</gene>
<keyword evidence="2" id="KW-1185">Reference proteome</keyword>
<organism evidence="1 2">
    <name type="scientific">Cohnella terricola</name>
    <dbReference type="NCBI Taxonomy" id="1289167"/>
    <lineage>
        <taxon>Bacteria</taxon>
        <taxon>Bacillati</taxon>
        <taxon>Bacillota</taxon>
        <taxon>Bacilli</taxon>
        <taxon>Bacillales</taxon>
        <taxon>Paenibacillaceae</taxon>
        <taxon>Cohnella</taxon>
    </lineage>
</organism>
<evidence type="ECO:0000313" key="2">
    <source>
        <dbReference type="Proteomes" id="UP000316330"/>
    </source>
</evidence>
<comment type="caution">
    <text evidence="1">The sequence shown here is derived from an EMBL/GenBank/DDBJ whole genome shotgun (WGS) entry which is preliminary data.</text>
</comment>
<name>A0A559JQV8_9BACL</name>